<dbReference type="GeneID" id="94423852"/>
<dbReference type="AlphaFoldDB" id="A0A2C6LE66"/>
<evidence type="ECO:0000313" key="1">
    <source>
        <dbReference type="EMBL" id="PHJ25739.1"/>
    </source>
</evidence>
<dbReference type="RefSeq" id="XP_067927385.1">
    <property type="nucleotide sequence ID" value="XM_068060641.1"/>
</dbReference>
<sequence length="134" mass="14934">MDRPNRLTAEIWGGASAPCRLTTFPGSYPAFSLRRGNPCLSHLKRRSRRITVFARAILGPGTAAAAQTLRPFPERPLSDFRADSSRLMTRRPHSRFAFCILADAEKGAYSSFQTRWGRCDEWGTPNSTDEAMGV</sequence>
<comment type="caution">
    <text evidence="1">The sequence shown here is derived from an EMBL/GenBank/DDBJ whole genome shotgun (WGS) entry which is preliminary data.</text>
</comment>
<proteinExistence type="predicted"/>
<accession>A0A2C6LE66</accession>
<keyword evidence="2" id="KW-1185">Reference proteome</keyword>
<dbReference type="Proteomes" id="UP000221165">
    <property type="component" value="Unassembled WGS sequence"/>
</dbReference>
<name>A0A2C6LE66_9APIC</name>
<dbReference type="VEuPathDB" id="ToxoDB:CSUI_000407"/>
<evidence type="ECO:0000313" key="2">
    <source>
        <dbReference type="Proteomes" id="UP000221165"/>
    </source>
</evidence>
<reference evidence="1 2" key="1">
    <citation type="journal article" date="2017" name="Int. J. Parasitol.">
        <title>The genome of the protozoan parasite Cystoisospora suis and a reverse vaccinology approach to identify vaccine candidates.</title>
        <authorList>
            <person name="Palmieri N."/>
            <person name="Shrestha A."/>
            <person name="Ruttkowski B."/>
            <person name="Beck T."/>
            <person name="Vogl C."/>
            <person name="Tomley F."/>
            <person name="Blake D.P."/>
            <person name="Joachim A."/>
        </authorList>
    </citation>
    <scope>NUCLEOTIDE SEQUENCE [LARGE SCALE GENOMIC DNA]</scope>
    <source>
        <strain evidence="1 2">Wien I</strain>
    </source>
</reference>
<protein>
    <submittedName>
        <fullName evidence="1">Uncharacterized protein</fullName>
    </submittedName>
</protein>
<gene>
    <name evidence="1" type="ORF">CSUI_000407</name>
</gene>
<dbReference type="EMBL" id="MIGC01000173">
    <property type="protein sequence ID" value="PHJ25739.1"/>
    <property type="molecule type" value="Genomic_DNA"/>
</dbReference>
<organism evidence="1 2">
    <name type="scientific">Cystoisospora suis</name>
    <dbReference type="NCBI Taxonomy" id="483139"/>
    <lineage>
        <taxon>Eukaryota</taxon>
        <taxon>Sar</taxon>
        <taxon>Alveolata</taxon>
        <taxon>Apicomplexa</taxon>
        <taxon>Conoidasida</taxon>
        <taxon>Coccidia</taxon>
        <taxon>Eucoccidiorida</taxon>
        <taxon>Eimeriorina</taxon>
        <taxon>Sarcocystidae</taxon>
        <taxon>Cystoisospora</taxon>
    </lineage>
</organism>